<keyword evidence="2" id="KW-1185">Reference proteome</keyword>
<sequence>MRITLEQLATQPMQAIDLLEIISIEGQQYMARLSLGHKQLLLTDKNGVTCLFRSARQLQEALANFTIKESQVVHPSAYNEMIGMEPSAVEPLRIRVQTQQTAGRKA</sequence>
<name>A0ABU2HCQ3_9GAMM</name>
<gene>
    <name evidence="1" type="ORF">RKA07_01910</name>
</gene>
<reference evidence="1" key="1">
    <citation type="submission" date="2023-09" db="EMBL/GenBank/DDBJ databases">
        <title>Marinobacter sediminicola sp. nov. and Marinobacter maritimum sp. nov., isolated from marine sediment.</title>
        <authorList>
            <person name="An J."/>
        </authorList>
    </citation>
    <scope>NUCLEOTIDE SEQUENCE</scope>
    <source>
        <strain evidence="1">F60267</strain>
    </source>
</reference>
<evidence type="ECO:0000313" key="2">
    <source>
        <dbReference type="Proteomes" id="UP001267407"/>
    </source>
</evidence>
<dbReference type="EMBL" id="JAVMBO010000003">
    <property type="protein sequence ID" value="MDS1308853.1"/>
    <property type="molecule type" value="Genomic_DNA"/>
</dbReference>
<accession>A0ABU2HCQ3</accession>
<proteinExistence type="predicted"/>
<dbReference type="Proteomes" id="UP001267407">
    <property type="component" value="Unassembled WGS sequence"/>
</dbReference>
<organism evidence="1 2">
    <name type="scientific">Marinobacter xiaoshiensis</name>
    <dbReference type="NCBI Taxonomy" id="3073652"/>
    <lineage>
        <taxon>Bacteria</taxon>
        <taxon>Pseudomonadati</taxon>
        <taxon>Pseudomonadota</taxon>
        <taxon>Gammaproteobacteria</taxon>
        <taxon>Pseudomonadales</taxon>
        <taxon>Marinobacteraceae</taxon>
        <taxon>Marinobacter</taxon>
    </lineage>
</organism>
<protein>
    <submittedName>
        <fullName evidence="1">DUF6482 family protein</fullName>
    </submittedName>
</protein>
<comment type="caution">
    <text evidence="1">The sequence shown here is derived from an EMBL/GenBank/DDBJ whole genome shotgun (WGS) entry which is preliminary data.</text>
</comment>
<dbReference type="RefSeq" id="WP_200370660.1">
    <property type="nucleotide sequence ID" value="NZ_JAVMBO010000003.1"/>
</dbReference>
<dbReference type="Pfam" id="PF20090">
    <property type="entry name" value="DUF6482"/>
    <property type="match status" value="1"/>
</dbReference>
<evidence type="ECO:0000313" key="1">
    <source>
        <dbReference type="EMBL" id="MDS1308853.1"/>
    </source>
</evidence>
<dbReference type="InterPro" id="IPR045508">
    <property type="entry name" value="DUF6482"/>
</dbReference>